<dbReference type="InterPro" id="IPR050157">
    <property type="entry name" value="PSI_iron-sulfur_center"/>
</dbReference>
<dbReference type="Proteomes" id="UP000886757">
    <property type="component" value="Unassembled WGS sequence"/>
</dbReference>
<accession>A0A9D1ACK2</accession>
<dbReference type="PROSITE" id="PS00198">
    <property type="entry name" value="4FE4S_FER_1"/>
    <property type="match status" value="2"/>
</dbReference>
<keyword evidence="5" id="KW-0479">Metal-binding</keyword>
<dbReference type="InterPro" id="IPR012349">
    <property type="entry name" value="Split_barrel_FMN-bd"/>
</dbReference>
<dbReference type="InterPro" id="IPR017896">
    <property type="entry name" value="4Fe4S_Fe-S-bd"/>
</dbReference>
<dbReference type="PANTHER" id="PTHR24960">
    <property type="entry name" value="PHOTOSYSTEM I IRON-SULFUR CENTER-RELATED"/>
    <property type="match status" value="1"/>
</dbReference>
<evidence type="ECO:0000256" key="1">
    <source>
        <dbReference type="ARBA" id="ARBA00001966"/>
    </source>
</evidence>
<evidence type="ECO:0000256" key="7">
    <source>
        <dbReference type="ARBA" id="ARBA00023014"/>
    </source>
</evidence>
<comment type="cofactor">
    <cofactor evidence="1">
        <name>[4Fe-4S] cluster</name>
        <dbReference type="ChEBI" id="CHEBI:49883"/>
    </cofactor>
</comment>
<evidence type="ECO:0000313" key="9">
    <source>
        <dbReference type="EMBL" id="HIR12924.1"/>
    </source>
</evidence>
<gene>
    <name evidence="9" type="ORF">IAB31_03250</name>
</gene>
<feature type="domain" description="4Fe-4S ferredoxin-type" evidence="8">
    <location>
        <begin position="148"/>
        <end position="177"/>
    </location>
</feature>
<evidence type="ECO:0000256" key="6">
    <source>
        <dbReference type="ARBA" id="ARBA00023004"/>
    </source>
</evidence>
<dbReference type="SUPFAM" id="SSF54862">
    <property type="entry name" value="4Fe-4S ferredoxins"/>
    <property type="match status" value="1"/>
</dbReference>
<dbReference type="GO" id="GO:0046872">
    <property type="term" value="F:metal ion binding"/>
    <property type="evidence" value="ECO:0007669"/>
    <property type="project" value="UniProtKB-KW"/>
</dbReference>
<dbReference type="SUPFAM" id="SSF50475">
    <property type="entry name" value="FMN-binding split barrel"/>
    <property type="match status" value="1"/>
</dbReference>
<evidence type="ECO:0000256" key="2">
    <source>
        <dbReference type="ARBA" id="ARBA00003532"/>
    </source>
</evidence>
<dbReference type="EMBL" id="DVGK01000042">
    <property type="protein sequence ID" value="HIR12924.1"/>
    <property type="molecule type" value="Genomic_DNA"/>
</dbReference>
<dbReference type="Gene3D" id="2.30.110.10">
    <property type="entry name" value="Electron Transport, Fmn-binding Protein, Chain A"/>
    <property type="match status" value="1"/>
</dbReference>
<dbReference type="PROSITE" id="PS51379">
    <property type="entry name" value="4FE4S_FER_2"/>
    <property type="match status" value="2"/>
</dbReference>
<comment type="caution">
    <text evidence="9">The sequence shown here is derived from an EMBL/GenBank/DDBJ whole genome shotgun (WGS) entry which is preliminary data.</text>
</comment>
<keyword evidence="6" id="KW-0408">Iron</keyword>
<keyword evidence="7" id="KW-0411">Iron-sulfur</keyword>
<reference evidence="9" key="1">
    <citation type="submission" date="2020-10" db="EMBL/GenBank/DDBJ databases">
        <authorList>
            <person name="Gilroy R."/>
        </authorList>
    </citation>
    <scope>NUCLEOTIDE SEQUENCE</scope>
    <source>
        <strain evidence="9">ChiSjej4B22-8148</strain>
    </source>
</reference>
<sequence length="209" mass="23756">MDAGMCLKKLQYVGVLEFATADGQGNPQVRCISAIHYEKDGIYFFTARGKDFCRELLADGRVQILGYTKYKEMIRLSARAVPAPDEEQGKWIRTIFEEQPYLSNVYPGKTREIGIIFQIKDGEIEYFNLGVRPIFRESYTFGKGRIVPKGYRITENCIQCGACEDHCPQGCIEPGSPYLIRQEHCLHCGNCYENCPVQAVVRQETTFGL</sequence>
<evidence type="ECO:0000259" key="8">
    <source>
        <dbReference type="PROSITE" id="PS51379"/>
    </source>
</evidence>
<proteinExistence type="predicted"/>
<dbReference type="InterPro" id="IPR017900">
    <property type="entry name" value="4Fe4S_Fe_S_CS"/>
</dbReference>
<evidence type="ECO:0000256" key="5">
    <source>
        <dbReference type="ARBA" id="ARBA00022723"/>
    </source>
</evidence>
<evidence type="ECO:0000256" key="3">
    <source>
        <dbReference type="ARBA" id="ARBA00013529"/>
    </source>
</evidence>
<comment type="function">
    <text evidence="2">Ferredoxins are iron-sulfur proteins that transfer electrons in a wide variety of metabolic reactions.</text>
</comment>
<keyword evidence="4" id="KW-0004">4Fe-4S</keyword>
<evidence type="ECO:0000313" key="10">
    <source>
        <dbReference type="Proteomes" id="UP000886757"/>
    </source>
</evidence>
<dbReference type="InterPro" id="IPR011576">
    <property type="entry name" value="Pyridox_Oxase_N"/>
</dbReference>
<organism evidence="9 10">
    <name type="scientific">Candidatus Choladousia intestinavium</name>
    <dbReference type="NCBI Taxonomy" id="2840727"/>
    <lineage>
        <taxon>Bacteria</taxon>
        <taxon>Bacillati</taxon>
        <taxon>Bacillota</taxon>
        <taxon>Clostridia</taxon>
        <taxon>Lachnospirales</taxon>
        <taxon>Lachnospiraceae</taxon>
        <taxon>Lachnospiraceae incertae sedis</taxon>
        <taxon>Candidatus Choladousia</taxon>
    </lineage>
</organism>
<name>A0A9D1ACK2_9FIRM</name>
<evidence type="ECO:0000256" key="4">
    <source>
        <dbReference type="ARBA" id="ARBA00022485"/>
    </source>
</evidence>
<feature type="domain" description="4Fe-4S ferredoxin-type" evidence="8">
    <location>
        <begin position="178"/>
        <end position="205"/>
    </location>
</feature>
<dbReference type="Pfam" id="PF12838">
    <property type="entry name" value="Fer4_7"/>
    <property type="match status" value="1"/>
</dbReference>
<dbReference type="Gene3D" id="3.30.70.20">
    <property type="match status" value="1"/>
</dbReference>
<dbReference type="PANTHER" id="PTHR24960:SF79">
    <property type="entry name" value="PHOTOSYSTEM I IRON-SULFUR CENTER"/>
    <property type="match status" value="1"/>
</dbReference>
<protein>
    <recommendedName>
        <fullName evidence="3">Ferredoxin</fullName>
    </recommendedName>
</protein>
<dbReference type="GO" id="GO:0051539">
    <property type="term" value="F:4 iron, 4 sulfur cluster binding"/>
    <property type="evidence" value="ECO:0007669"/>
    <property type="project" value="UniProtKB-KW"/>
</dbReference>
<reference evidence="9" key="2">
    <citation type="journal article" date="2021" name="PeerJ">
        <title>Extensive microbial diversity within the chicken gut microbiome revealed by metagenomics and culture.</title>
        <authorList>
            <person name="Gilroy R."/>
            <person name="Ravi A."/>
            <person name="Getino M."/>
            <person name="Pursley I."/>
            <person name="Horton D.L."/>
            <person name="Alikhan N.F."/>
            <person name="Baker D."/>
            <person name="Gharbi K."/>
            <person name="Hall N."/>
            <person name="Watson M."/>
            <person name="Adriaenssens E.M."/>
            <person name="Foster-Nyarko E."/>
            <person name="Jarju S."/>
            <person name="Secka A."/>
            <person name="Antonio M."/>
            <person name="Oren A."/>
            <person name="Chaudhuri R.R."/>
            <person name="La Ragione R."/>
            <person name="Hildebrand F."/>
            <person name="Pallen M.J."/>
        </authorList>
    </citation>
    <scope>NUCLEOTIDE SEQUENCE</scope>
    <source>
        <strain evidence="9">ChiSjej4B22-8148</strain>
    </source>
</reference>
<dbReference type="Pfam" id="PF01243">
    <property type="entry name" value="PNPOx_N"/>
    <property type="match status" value="1"/>
</dbReference>
<dbReference type="AlphaFoldDB" id="A0A9D1ACK2"/>